<organism evidence="1 2">
    <name type="scientific">Corynebacterium marquesiae</name>
    <dbReference type="NCBI Taxonomy" id="2913503"/>
    <lineage>
        <taxon>Bacteria</taxon>
        <taxon>Bacillati</taxon>
        <taxon>Actinomycetota</taxon>
        <taxon>Actinomycetes</taxon>
        <taxon>Mycobacteriales</taxon>
        <taxon>Corynebacteriaceae</taxon>
        <taxon>Corynebacterium</taxon>
    </lineage>
</organism>
<accession>A0ABU8P953</accession>
<reference evidence="1 2" key="1">
    <citation type="submission" date="2024-02" db="EMBL/GenBank/DDBJ databases">
        <title>Whole genome sequencing and characterization of Corynebacterium isolated from the ocular surface of dry eye disease sufferers.</title>
        <authorList>
            <person name="Naqvi M."/>
        </authorList>
    </citation>
    <scope>NUCLEOTIDE SEQUENCE [LARGE SCALE GENOMIC DNA]</scope>
    <source>
        <strain evidence="1 2">PCR27</strain>
    </source>
</reference>
<dbReference type="EMBL" id="JBAHUZ010000032">
    <property type="protein sequence ID" value="MEJ4139489.1"/>
    <property type="molecule type" value="Genomic_DNA"/>
</dbReference>
<dbReference type="RefSeq" id="WP_337887936.1">
    <property type="nucleotide sequence ID" value="NZ_JBAHUW010000031.1"/>
</dbReference>
<comment type="caution">
    <text evidence="1">The sequence shown here is derived from an EMBL/GenBank/DDBJ whole genome shotgun (WGS) entry which is preliminary data.</text>
</comment>
<name>A0ABU8P953_9CORY</name>
<sequence length="209" mass="22879">MLAPEQARFVLRYYKLDPETGQRVYTRGILSRPKGWGRSPIMGAIGALEALGPVCFGGWDTSGQPVGSPWSEFTTPKVQFAAVNEDQSKNAYGPLLEMLRDGPAMRNYDIDSMETFVALPKGRIEFIIAGALSKVGGRPVWFSADQTEAWTQSNGGVKLAAVLRRNTGKLAILSRPLTPIGPVAAQLLRKRLKHSSCSSKGGLNEKRFW</sequence>
<keyword evidence="2" id="KW-1185">Reference proteome</keyword>
<gene>
    <name evidence="1" type="ORF">V5S76_10275</name>
</gene>
<evidence type="ECO:0000313" key="1">
    <source>
        <dbReference type="EMBL" id="MEJ4139489.1"/>
    </source>
</evidence>
<protein>
    <submittedName>
        <fullName evidence="1">Uncharacterized protein</fullName>
    </submittedName>
</protein>
<evidence type="ECO:0000313" key="2">
    <source>
        <dbReference type="Proteomes" id="UP001372244"/>
    </source>
</evidence>
<dbReference type="Proteomes" id="UP001372244">
    <property type="component" value="Unassembled WGS sequence"/>
</dbReference>
<proteinExistence type="predicted"/>